<dbReference type="Proteomes" id="UP001497623">
    <property type="component" value="Unassembled WGS sequence"/>
</dbReference>
<evidence type="ECO:0000256" key="9">
    <source>
        <dbReference type="SAM" id="MobiDB-lite"/>
    </source>
</evidence>
<organism evidence="10 11">
    <name type="scientific">Meganyctiphanes norvegica</name>
    <name type="common">Northern krill</name>
    <name type="synonym">Thysanopoda norvegica</name>
    <dbReference type="NCBI Taxonomy" id="48144"/>
    <lineage>
        <taxon>Eukaryota</taxon>
        <taxon>Metazoa</taxon>
        <taxon>Ecdysozoa</taxon>
        <taxon>Arthropoda</taxon>
        <taxon>Crustacea</taxon>
        <taxon>Multicrustacea</taxon>
        <taxon>Malacostraca</taxon>
        <taxon>Eumalacostraca</taxon>
        <taxon>Eucarida</taxon>
        <taxon>Euphausiacea</taxon>
        <taxon>Euphausiidae</taxon>
        <taxon>Meganyctiphanes</taxon>
    </lineage>
</organism>
<evidence type="ECO:0000313" key="10">
    <source>
        <dbReference type="EMBL" id="CAL4078705.1"/>
    </source>
</evidence>
<feature type="compositionally biased region" description="Basic and acidic residues" evidence="9">
    <location>
        <begin position="644"/>
        <end position="655"/>
    </location>
</feature>
<keyword evidence="11" id="KW-1185">Reference proteome</keyword>
<sequence length="968" mass="107742">MSTMVVEPLADNMLLLLAFLTLLLTVVLLLMLVALTMAIIMVYMTLVSLKELRRETVKRPNYHSTGNIVCSHCSSTLSFATSASASTAQTSMNAPLQQQTEATAEEIPHQPNNVHNIFKLPSGIETGELNNNVSKNNDHNIETTSTLHYIHSTLSDNENEVIVDTDISVNDIAMIAKINSNNTEAEIVVSNNNDSIPSTQSENKNEMIDIVQHEGTEHSAIDNAMIVRSSNNTLYEDNIVNKDNNSILSSHSASITVSEHEIEMHDLVQLEDTDKSIKDNVIVSRSNKNTPDGESIASKDTDSIISSLHDTSITVSINDSVNDLKKDIVINSTESIDEEILQATVNLTNNSKQDNTKEDMNIIESEVQLKKIPSNTIISTDESDNLINIKLIKESDENLYTKKDNASKNADLCLQENGFIEYKESESSQNIENLMDLNSSDTNTKIKSHAYGDTKTLKESDAKCFETLSSNASQMISQNASSEKLMSTTVTCESLSNSTPNNIETEEKACTISVSPTTSSSNSSPSTDTDQTATLTDSSIKTFPESAVEKSQEANNKLQSNIILETRPADGSLTLHAANIPLKQSVDDISNKESPTNISITDTSVPNVPSVSVSSSSIESSTDTSVDKMQELSSNTIPETTPADDSHKLHRDHISLKISVSDISKKDSSTDSKSNESHTPYKASIPLKRSVTDINNKDSMGKSSSNNTSMPNVSKASIPTNSIDHSTSLTKPIEDPLSSLFKEADEMYQNIDYDNLYIFLKHSKIDQKNDEFLWRLGRVTWQRAMKEKDKTEQLSLHKEALEYCQSALTLNETNGSVHRWISIITDYVAKEIDVRTRVAQSAVCRDHMFRAVELNPNDGTSWYLLGFWHYCAAEMPWYQRRLAKALFSTDFVGTYQQALDFFLKGYKNNQEFYSTNVYMIGRCYQKMGHRDEAITWIRLARDYKPIRTWNDKETHEEATEKLKKLGAT</sequence>
<evidence type="ECO:0000256" key="3">
    <source>
        <dbReference type="ARBA" id="ARBA00022490"/>
    </source>
</evidence>
<keyword evidence="4" id="KW-0677">Repeat</keyword>
<evidence type="ECO:0000256" key="6">
    <source>
        <dbReference type="ARBA" id="ARBA00023212"/>
    </source>
</evidence>
<feature type="compositionally biased region" description="Polar residues" evidence="9">
    <location>
        <begin position="493"/>
        <end position="503"/>
    </location>
</feature>
<feature type="region of interest" description="Disordered" evidence="9">
    <location>
        <begin position="586"/>
        <end position="730"/>
    </location>
</feature>
<dbReference type="AlphaFoldDB" id="A0AAV2QC22"/>
<evidence type="ECO:0000256" key="5">
    <source>
        <dbReference type="ARBA" id="ARBA00022803"/>
    </source>
</evidence>
<keyword evidence="3" id="KW-0963">Cytoplasm</keyword>
<feature type="compositionally biased region" description="Polar residues" evidence="9">
    <location>
        <begin position="701"/>
        <end position="730"/>
    </location>
</feature>
<dbReference type="InterPro" id="IPR011990">
    <property type="entry name" value="TPR-like_helical_dom_sf"/>
</dbReference>
<dbReference type="SUPFAM" id="SSF48452">
    <property type="entry name" value="TPR-like"/>
    <property type="match status" value="1"/>
</dbReference>
<evidence type="ECO:0000256" key="4">
    <source>
        <dbReference type="ARBA" id="ARBA00022737"/>
    </source>
</evidence>
<name>A0AAV2QC22_MEGNR</name>
<dbReference type="InterPro" id="IPR049039">
    <property type="entry name" value="RMD1-3_a_helical_rpt"/>
</dbReference>
<evidence type="ECO:0000256" key="1">
    <source>
        <dbReference type="ARBA" id="ARBA00004245"/>
    </source>
</evidence>
<evidence type="ECO:0000313" key="11">
    <source>
        <dbReference type="Proteomes" id="UP001497623"/>
    </source>
</evidence>
<feature type="compositionally biased region" description="Low complexity" evidence="9">
    <location>
        <begin position="511"/>
        <end position="532"/>
    </location>
</feature>
<evidence type="ECO:0000256" key="2">
    <source>
        <dbReference type="ARBA" id="ARBA00011375"/>
    </source>
</evidence>
<dbReference type="PANTHER" id="PTHR16056">
    <property type="entry name" value="REGULATOR OF MICROTUBULE DYNAMICS PROTEIN"/>
    <property type="match status" value="1"/>
</dbReference>
<reference evidence="10 11" key="1">
    <citation type="submission" date="2024-05" db="EMBL/GenBank/DDBJ databases">
        <authorList>
            <person name="Wallberg A."/>
        </authorList>
    </citation>
    <scope>NUCLEOTIDE SEQUENCE [LARGE SCALE GENOMIC DNA]</scope>
</reference>
<keyword evidence="5" id="KW-0802">TPR repeat</keyword>
<evidence type="ECO:0000256" key="7">
    <source>
        <dbReference type="ARBA" id="ARBA00039966"/>
    </source>
</evidence>
<feature type="compositionally biased region" description="Low complexity" evidence="9">
    <location>
        <begin position="601"/>
        <end position="624"/>
    </location>
</feature>
<proteinExistence type="predicted"/>
<gene>
    <name evidence="10" type="ORF">MNOR_LOCUS10727</name>
</gene>
<dbReference type="GO" id="GO:0005876">
    <property type="term" value="C:spindle microtubule"/>
    <property type="evidence" value="ECO:0007669"/>
    <property type="project" value="TreeGrafter"/>
</dbReference>
<evidence type="ECO:0000256" key="8">
    <source>
        <dbReference type="ARBA" id="ARBA00041958"/>
    </source>
</evidence>
<feature type="compositionally biased region" description="Basic and acidic residues" evidence="9">
    <location>
        <begin position="663"/>
        <end position="676"/>
    </location>
</feature>
<dbReference type="Pfam" id="PF21033">
    <property type="entry name" value="RMD1-3"/>
    <property type="match status" value="1"/>
</dbReference>
<comment type="subcellular location">
    <subcellularLocation>
        <location evidence="1">Cytoplasm</location>
        <location evidence="1">Cytoskeleton</location>
    </subcellularLocation>
</comment>
<dbReference type="GO" id="GO:0005739">
    <property type="term" value="C:mitochondrion"/>
    <property type="evidence" value="ECO:0007669"/>
    <property type="project" value="TreeGrafter"/>
</dbReference>
<protein>
    <recommendedName>
        <fullName evidence="7">Regulator of microtubule dynamics protein 1</fullName>
    </recommendedName>
    <alternativeName>
        <fullName evidence="8">Protein FAM82B</fullName>
    </alternativeName>
</protein>
<feature type="region of interest" description="Disordered" evidence="9">
    <location>
        <begin position="493"/>
        <end position="534"/>
    </location>
</feature>
<dbReference type="Gene3D" id="1.25.40.10">
    <property type="entry name" value="Tetratricopeptide repeat domain"/>
    <property type="match status" value="1"/>
</dbReference>
<comment type="subunit">
    <text evidence="2">Interacts with microtubules.</text>
</comment>
<dbReference type="PANTHER" id="PTHR16056:SF16">
    <property type="entry name" value="REGULATOR OF MICROTUBULE DYNAMICS PROTEIN 1"/>
    <property type="match status" value="1"/>
</dbReference>
<dbReference type="GO" id="GO:0097431">
    <property type="term" value="C:mitotic spindle pole"/>
    <property type="evidence" value="ECO:0007669"/>
    <property type="project" value="TreeGrafter"/>
</dbReference>
<dbReference type="GO" id="GO:0008017">
    <property type="term" value="F:microtubule binding"/>
    <property type="evidence" value="ECO:0007669"/>
    <property type="project" value="TreeGrafter"/>
</dbReference>
<accession>A0AAV2QC22</accession>
<comment type="caution">
    <text evidence="10">The sequence shown here is derived from an EMBL/GenBank/DDBJ whole genome shotgun (WGS) entry which is preliminary data.</text>
</comment>
<dbReference type="EMBL" id="CAXKWB010005498">
    <property type="protein sequence ID" value="CAL4078705.1"/>
    <property type="molecule type" value="Genomic_DNA"/>
</dbReference>
<keyword evidence="6" id="KW-0206">Cytoskeleton</keyword>